<proteinExistence type="predicted"/>
<dbReference type="AlphaFoldDB" id="A0AAD7ZNE0"/>
<evidence type="ECO:0000313" key="3">
    <source>
        <dbReference type="Proteomes" id="UP001233999"/>
    </source>
</evidence>
<gene>
    <name evidence="2" type="ORF">L9F63_021727</name>
</gene>
<protein>
    <submittedName>
        <fullName evidence="2">Uncharacterized protein</fullName>
    </submittedName>
</protein>
<dbReference type="Proteomes" id="UP001233999">
    <property type="component" value="Unassembled WGS sequence"/>
</dbReference>
<feature type="compositionally biased region" description="Low complexity" evidence="1">
    <location>
        <begin position="106"/>
        <end position="119"/>
    </location>
</feature>
<feature type="non-terminal residue" evidence="2">
    <location>
        <position position="1"/>
    </location>
</feature>
<feature type="non-terminal residue" evidence="2">
    <location>
        <position position="190"/>
    </location>
</feature>
<reference evidence="2" key="1">
    <citation type="journal article" date="2023" name="IScience">
        <title>Live-bearing cockroach genome reveals convergent evolutionary mechanisms linked to viviparity in insects and beyond.</title>
        <authorList>
            <person name="Fouks B."/>
            <person name="Harrison M.C."/>
            <person name="Mikhailova A.A."/>
            <person name="Marchal E."/>
            <person name="English S."/>
            <person name="Carruthers M."/>
            <person name="Jennings E.C."/>
            <person name="Chiamaka E.L."/>
            <person name="Frigard R.A."/>
            <person name="Pippel M."/>
            <person name="Attardo G.M."/>
            <person name="Benoit J.B."/>
            <person name="Bornberg-Bauer E."/>
            <person name="Tobe S.S."/>
        </authorList>
    </citation>
    <scope>NUCLEOTIDE SEQUENCE</scope>
    <source>
        <strain evidence="2">Stay&amp;Tobe</strain>
    </source>
</reference>
<sequence>ASSSNEAVHLQQRLRSLSTELVTLRNRLHVSQPAATVPPPPHANNNNNHHSNNIHSSQQPIVPPRHTTLPTVPQHINTVEPFIGTTGKCHQQRLSSEKKTATSLSQQQQHHQQLQQQHQPPLVTVPEDNQQQSSQQQVTVAMRPVGCAELEDLIHLAGPLTEDAVLKCLQARFCASQFFIESCQILWILM</sequence>
<feature type="region of interest" description="Disordered" evidence="1">
    <location>
        <begin position="87"/>
        <end position="119"/>
    </location>
</feature>
<comment type="caution">
    <text evidence="2">The sequence shown here is derived from an EMBL/GenBank/DDBJ whole genome shotgun (WGS) entry which is preliminary data.</text>
</comment>
<feature type="region of interest" description="Disordered" evidence="1">
    <location>
        <begin position="32"/>
        <end position="66"/>
    </location>
</feature>
<dbReference type="EMBL" id="JASPKZ010007495">
    <property type="protein sequence ID" value="KAJ9583929.1"/>
    <property type="molecule type" value="Genomic_DNA"/>
</dbReference>
<name>A0AAD7ZNE0_DIPPU</name>
<organism evidence="2 3">
    <name type="scientific">Diploptera punctata</name>
    <name type="common">Pacific beetle cockroach</name>
    <dbReference type="NCBI Taxonomy" id="6984"/>
    <lineage>
        <taxon>Eukaryota</taxon>
        <taxon>Metazoa</taxon>
        <taxon>Ecdysozoa</taxon>
        <taxon>Arthropoda</taxon>
        <taxon>Hexapoda</taxon>
        <taxon>Insecta</taxon>
        <taxon>Pterygota</taxon>
        <taxon>Neoptera</taxon>
        <taxon>Polyneoptera</taxon>
        <taxon>Dictyoptera</taxon>
        <taxon>Blattodea</taxon>
        <taxon>Blaberoidea</taxon>
        <taxon>Blaberidae</taxon>
        <taxon>Diplopterinae</taxon>
        <taxon>Diploptera</taxon>
    </lineage>
</organism>
<reference evidence="2" key="2">
    <citation type="submission" date="2023-05" db="EMBL/GenBank/DDBJ databases">
        <authorList>
            <person name="Fouks B."/>
        </authorList>
    </citation>
    <scope>NUCLEOTIDE SEQUENCE</scope>
    <source>
        <strain evidence="2">Stay&amp;Tobe</strain>
        <tissue evidence="2">Testes</tissue>
    </source>
</reference>
<evidence type="ECO:0000313" key="2">
    <source>
        <dbReference type="EMBL" id="KAJ9583929.1"/>
    </source>
</evidence>
<evidence type="ECO:0000256" key="1">
    <source>
        <dbReference type="SAM" id="MobiDB-lite"/>
    </source>
</evidence>
<accession>A0AAD7ZNE0</accession>
<feature type="compositionally biased region" description="Low complexity" evidence="1">
    <location>
        <begin position="43"/>
        <end position="60"/>
    </location>
</feature>
<keyword evidence="3" id="KW-1185">Reference proteome</keyword>